<evidence type="ECO:0000256" key="3">
    <source>
        <dbReference type="ARBA" id="ARBA00023004"/>
    </source>
</evidence>
<dbReference type="PANTHER" id="PTHR36214:SF3">
    <property type="entry name" value="ACETYL-COA DECARBONYLASE_SYNTHASE COMPLEX SUBUNIT GAMMA"/>
    <property type="match status" value="1"/>
</dbReference>
<dbReference type="InterPro" id="IPR051069">
    <property type="entry name" value="ACDS_complex_subunit"/>
</dbReference>
<dbReference type="GO" id="GO:0046872">
    <property type="term" value="F:metal ion binding"/>
    <property type="evidence" value="ECO:0007669"/>
    <property type="project" value="UniProtKB-KW"/>
</dbReference>
<keyword evidence="4" id="KW-0411">Iron-sulfur</keyword>
<dbReference type="KEGG" id="bliq:INP51_05965"/>
<dbReference type="InterPro" id="IPR007202">
    <property type="entry name" value="4Fe-4S_dom"/>
</dbReference>
<dbReference type="InterPro" id="IPR011005">
    <property type="entry name" value="Dihydropteroate_synth-like_sf"/>
</dbReference>
<dbReference type="Proteomes" id="UP000593601">
    <property type="component" value="Chromosome"/>
</dbReference>
<dbReference type="RefSeq" id="WP_193736809.1">
    <property type="nucleotide sequence ID" value="NZ_CP063304.1"/>
</dbReference>
<dbReference type="GO" id="GO:0051539">
    <property type="term" value="F:4 iron, 4 sulfur cluster binding"/>
    <property type="evidence" value="ECO:0007669"/>
    <property type="project" value="UniProtKB-KW"/>
</dbReference>
<keyword evidence="2" id="KW-0479">Metal-binding</keyword>
<evidence type="ECO:0000256" key="2">
    <source>
        <dbReference type="ARBA" id="ARBA00022723"/>
    </source>
</evidence>
<evidence type="ECO:0000256" key="4">
    <source>
        <dbReference type="ARBA" id="ARBA00023014"/>
    </source>
</evidence>
<dbReference type="SUPFAM" id="SSF51717">
    <property type="entry name" value="Dihydropteroate synthetase-like"/>
    <property type="match status" value="1"/>
</dbReference>
<dbReference type="AlphaFoldDB" id="A0A7M2RJQ6"/>
<feature type="domain" description="4Fe-4S" evidence="5">
    <location>
        <begin position="1"/>
        <end position="59"/>
    </location>
</feature>
<keyword evidence="1" id="KW-0004">4Fe-4S</keyword>
<name>A0A7M2RJQ6_9FIRM</name>
<evidence type="ECO:0000313" key="7">
    <source>
        <dbReference type="Proteomes" id="UP000593601"/>
    </source>
</evidence>
<keyword evidence="3" id="KW-0408">Iron</keyword>
<accession>A0A7M2RJQ6</accession>
<dbReference type="Pfam" id="PF04060">
    <property type="entry name" value="FeS"/>
    <property type="match status" value="1"/>
</dbReference>
<dbReference type="PROSITE" id="PS51656">
    <property type="entry name" value="4FE4S"/>
    <property type="match status" value="1"/>
</dbReference>
<dbReference type="InterPro" id="IPR016041">
    <property type="entry name" value="Ac-CoA_synth_d_su_TIM-brl"/>
</dbReference>
<dbReference type="Gene3D" id="3.40.50.11600">
    <property type="match status" value="1"/>
</dbReference>
<evidence type="ECO:0000256" key="1">
    <source>
        <dbReference type="ARBA" id="ARBA00022485"/>
    </source>
</evidence>
<organism evidence="6 7">
    <name type="scientific">Blautia liquoris</name>
    <dbReference type="NCBI Taxonomy" id="2779518"/>
    <lineage>
        <taxon>Bacteria</taxon>
        <taxon>Bacillati</taxon>
        <taxon>Bacillota</taxon>
        <taxon>Clostridia</taxon>
        <taxon>Lachnospirales</taxon>
        <taxon>Lachnospiraceae</taxon>
        <taxon>Blautia</taxon>
    </lineage>
</organism>
<dbReference type="PANTHER" id="PTHR36214">
    <property type="match status" value="1"/>
</dbReference>
<protein>
    <submittedName>
        <fullName evidence="6">Acetyl-CoA decarbonylase/synthase complex subunit gamma</fullName>
    </submittedName>
</protein>
<dbReference type="EMBL" id="CP063304">
    <property type="protein sequence ID" value="QOV20489.1"/>
    <property type="molecule type" value="Genomic_DNA"/>
</dbReference>
<gene>
    <name evidence="6" type="ORF">INP51_05965</name>
</gene>
<reference evidence="6 7" key="1">
    <citation type="submission" date="2020-10" db="EMBL/GenBank/DDBJ databases">
        <title>Blautia liquoris sp.nov., isolated from the mud in a fermentation cellar used for the production of Chinese strong-flavoured liquor.</title>
        <authorList>
            <person name="Lu L."/>
        </authorList>
    </citation>
    <scope>NUCLEOTIDE SEQUENCE [LARGE SCALE GENOMIC DNA]</scope>
    <source>
        <strain evidence="6 7">LZLJ-3</strain>
    </source>
</reference>
<proteinExistence type="predicted"/>
<dbReference type="Pfam" id="PF03599">
    <property type="entry name" value="CdhD"/>
    <property type="match status" value="1"/>
</dbReference>
<evidence type="ECO:0000313" key="6">
    <source>
        <dbReference type="EMBL" id="QOV20489.1"/>
    </source>
</evidence>
<keyword evidence="7" id="KW-1185">Reference proteome</keyword>
<dbReference type="NCBIfam" id="NF003195">
    <property type="entry name" value="PRK04165.1"/>
    <property type="match status" value="1"/>
</dbReference>
<sequence>MALTGIQIFKMTPKKNCKECGCPTCMAFSMKVAQGAMDISACPYMSEDALSQLSEATAPPMKTIKVGTGDSEYSLGGETVLYRHEKTFVSKTRYAASLDTQMDDVTADERIKSIAKVDYVRIGERMHTEMVNVNYLDGDASEKYMELVKKAAETGRCLILSCKDVKTAEAALEICKEAKPILNGADVSNYKEMNDVAQAAGVVLGVSGSNISELYDTTAALEKLGNKNLVLDVTADTVKETFSNAVQVRRSAIKDTNRTFGYPSIVNAAKLARGDKAFEQTLASVFTMKYGSIVIVDEMDYALALPLYGLRQNLFTDPQKPMKVDPGIYQINGGDENSICLTTVDFALTYFLVSGELERSGVPVNLVISDAGGLSVLTSWAAGKFSATSISKYILENVEDKVKSRKLVIPGKVAVLKGDLESKLPGWEVIVAPLEAVQLVKFLKDMQANSQL</sequence>
<evidence type="ECO:0000259" key="5">
    <source>
        <dbReference type="PROSITE" id="PS51656"/>
    </source>
</evidence>
<dbReference type="Gene3D" id="3.20.20.20">
    <property type="entry name" value="Dihydropteroate synthase-like"/>
    <property type="match status" value="1"/>
</dbReference>